<comment type="caution">
    <text evidence="2">The sequence shown here is derived from an EMBL/GenBank/DDBJ whole genome shotgun (WGS) entry which is preliminary data.</text>
</comment>
<dbReference type="AlphaFoldDB" id="A0A831K3D2"/>
<dbReference type="Proteomes" id="UP000885822">
    <property type="component" value="Unassembled WGS sequence"/>
</dbReference>
<keyword evidence="1" id="KW-0812">Transmembrane</keyword>
<reference evidence="2" key="1">
    <citation type="journal article" date="2020" name="mSystems">
        <title>Genome- and Community-Level Interaction Insights into Carbon Utilization and Element Cycling Functions of Hydrothermarchaeota in Hydrothermal Sediment.</title>
        <authorList>
            <person name="Zhou Z."/>
            <person name="Liu Y."/>
            <person name="Xu W."/>
            <person name="Pan J."/>
            <person name="Luo Z.H."/>
            <person name="Li M."/>
        </authorList>
    </citation>
    <scope>NUCLEOTIDE SEQUENCE [LARGE SCALE GENOMIC DNA]</scope>
    <source>
        <strain evidence="2">HyVt-26</strain>
    </source>
</reference>
<organism evidence="2">
    <name type="scientific">Thiolapillus brandeum</name>
    <dbReference type="NCBI Taxonomy" id="1076588"/>
    <lineage>
        <taxon>Bacteria</taxon>
        <taxon>Pseudomonadati</taxon>
        <taxon>Pseudomonadota</taxon>
        <taxon>Gammaproteobacteria</taxon>
        <taxon>Chromatiales</taxon>
        <taxon>Sedimenticolaceae</taxon>
        <taxon>Thiolapillus</taxon>
    </lineage>
</organism>
<feature type="transmembrane region" description="Helical" evidence="1">
    <location>
        <begin position="74"/>
        <end position="94"/>
    </location>
</feature>
<sequence>MNCKKYKIQLMQDPFSDDDDFVRHRESCPACTEEWQKAMVFEKVLRTAMTVAPEKELEAARTSALHARWWQKTWVRTASVLVLLGVTLAGFNIARQMFAVNNLPQLVVHHIQNEP</sequence>
<dbReference type="EMBL" id="DRCV01000127">
    <property type="protein sequence ID" value="HDK37937.1"/>
    <property type="molecule type" value="Genomic_DNA"/>
</dbReference>
<evidence type="ECO:0000313" key="2">
    <source>
        <dbReference type="EMBL" id="HDK37937.1"/>
    </source>
</evidence>
<name>A0A831K3D2_9GAMM</name>
<keyword evidence="1" id="KW-1133">Transmembrane helix</keyword>
<proteinExistence type="predicted"/>
<protein>
    <submittedName>
        <fullName evidence="2">DUF3379 family protein</fullName>
    </submittedName>
</protein>
<keyword evidence="1" id="KW-0472">Membrane</keyword>
<accession>A0A831K3D2</accession>
<gene>
    <name evidence="2" type="ORF">ENG92_02860</name>
</gene>
<evidence type="ECO:0000256" key="1">
    <source>
        <dbReference type="SAM" id="Phobius"/>
    </source>
</evidence>